<dbReference type="PANTHER" id="PTHR24148:SF78">
    <property type="entry name" value="HETEROKARYON INCOMPATIBILITY DOMAIN-CONTAINING PROTEIN"/>
    <property type="match status" value="1"/>
</dbReference>
<dbReference type="STRING" id="398673.A0A2P4ZT12"/>
<gene>
    <name evidence="2" type="ORF">TGAM01_v203798</name>
</gene>
<comment type="caution">
    <text evidence="2">The sequence shown here is derived from an EMBL/GenBank/DDBJ whole genome shotgun (WGS) entry which is preliminary data.</text>
</comment>
<proteinExistence type="predicted"/>
<dbReference type="RefSeq" id="XP_018662945.1">
    <property type="nucleotide sequence ID" value="XM_018803894.1"/>
</dbReference>
<dbReference type="EMBL" id="JPDN02000010">
    <property type="protein sequence ID" value="PON27417.1"/>
    <property type="molecule type" value="Genomic_DNA"/>
</dbReference>
<sequence>MDLYQYDALDLGRPAIRLVRLLPGAGSDTITCELFQAFLNQEDDIVPYEALSYTWGSAEAPNHIIVNGKILTITKNLHQALQQLRDKVQDRILWMDAICINQGNEKERGHQVQQMGEIYKQADRVLFYLGESNPYSDAFMDTLNMMGKLSLSYSSRKWSSDDERWKIVWTSAVQAVLGNRSAPQTATLQQGYRNLLGRSWFRRVWILQEAANARAGLVLCGSKAAKPWLLQVIPKLLDIIPDDHCQAVLDVMPGPWRNSSWWNRNQDLYTLLSRFGGSEATEPRDLIYALRGMSSDAKDAPGLYPDYTKSEEELVRDAIIFLYPLQNKDLAALSLPTTIHDLVIGLGNLGRHIYREMFARISRENLEDLLRFSKAQTWKLVSPYEIQEPQSPAEQRYLYSPSAIRSRLLLTKLQTDRTGSAAALFRSGLSRDNLRIEQLIAAAENIHGTKPLETVLDLADYGFEIAEEVLVSAARNKDHGDKMMELLLYHPSCQRYVTQGVIEAAEDNAGCRHEIRKIISRYENRWFSTAGDMMYLGHQLRITGTKKMAAAKNVGLEHETLEAILNADNKQLPRAVVRERE</sequence>
<dbReference type="PANTHER" id="PTHR24148">
    <property type="entry name" value="ANKYRIN REPEAT DOMAIN-CONTAINING PROTEIN 39 HOMOLOG-RELATED"/>
    <property type="match status" value="1"/>
</dbReference>
<dbReference type="Proteomes" id="UP000054821">
    <property type="component" value="Unassembled WGS sequence"/>
</dbReference>
<feature type="domain" description="Heterokaryon incompatibility" evidence="1">
    <location>
        <begin position="48"/>
        <end position="209"/>
    </location>
</feature>
<evidence type="ECO:0000313" key="2">
    <source>
        <dbReference type="EMBL" id="PON27417.1"/>
    </source>
</evidence>
<dbReference type="InterPro" id="IPR010730">
    <property type="entry name" value="HET"/>
</dbReference>
<evidence type="ECO:0000259" key="1">
    <source>
        <dbReference type="Pfam" id="PF06985"/>
    </source>
</evidence>
<evidence type="ECO:0000313" key="3">
    <source>
        <dbReference type="Proteomes" id="UP000054821"/>
    </source>
</evidence>
<organism evidence="2 3">
    <name type="scientific">Trichoderma gamsii</name>
    <dbReference type="NCBI Taxonomy" id="398673"/>
    <lineage>
        <taxon>Eukaryota</taxon>
        <taxon>Fungi</taxon>
        <taxon>Dikarya</taxon>
        <taxon>Ascomycota</taxon>
        <taxon>Pezizomycotina</taxon>
        <taxon>Sordariomycetes</taxon>
        <taxon>Hypocreomycetidae</taxon>
        <taxon>Hypocreales</taxon>
        <taxon>Hypocreaceae</taxon>
        <taxon>Trichoderma</taxon>
    </lineage>
</organism>
<accession>A0A2P4ZT12</accession>
<dbReference type="Pfam" id="PF06985">
    <property type="entry name" value="HET"/>
    <property type="match status" value="1"/>
</dbReference>
<dbReference type="GeneID" id="29983977"/>
<name>A0A2P4ZT12_9HYPO</name>
<dbReference type="InterPro" id="IPR052895">
    <property type="entry name" value="HetReg/Transcr_Mod"/>
</dbReference>
<reference evidence="2 3" key="1">
    <citation type="journal article" date="2016" name="Genome Announc.">
        <title>Draft Whole-Genome Sequence of Trichoderma gamsii T6085, a Promising Biocontrol Agent of Fusarium Head Blight on Wheat.</title>
        <authorList>
            <person name="Baroncelli R."/>
            <person name="Zapparata A."/>
            <person name="Piaggeschi G."/>
            <person name="Sarrocco S."/>
            <person name="Vannacci G."/>
        </authorList>
    </citation>
    <scope>NUCLEOTIDE SEQUENCE [LARGE SCALE GENOMIC DNA]</scope>
    <source>
        <strain evidence="2 3">T6085</strain>
    </source>
</reference>
<dbReference type="AlphaFoldDB" id="A0A2P4ZT12"/>
<protein>
    <recommendedName>
        <fullName evidence="1">Heterokaryon incompatibility domain-containing protein</fullName>
    </recommendedName>
</protein>
<keyword evidence="3" id="KW-1185">Reference proteome</keyword>